<evidence type="ECO:0000313" key="10">
    <source>
        <dbReference type="Proteomes" id="UP000332933"/>
    </source>
</evidence>
<sequence length="485" mass="54126">MQPPSPALSGSLASRFLGHLGDLGVVGFFFDTAASQARDGALGFRVLAHTKRWYAETKSSTIRLNMGGKPLVITKDPRVYKQVLGASQKYFTNSHDFRKRMGYFIPQSMIVLEGDQWARVRKVATRAIAMQEIDHLPAYVVETMAKFMKTKDGTITMDPIEVFPLVGFDVFHKIMYKWDPDTVSKSPEGTALLEQARTCAKALGARQILPFEWLWRLPLPSNRRVDAARDALRQHTMDFIKSRSQTVDNTTSASLLDCMLVAAANGKLTQVELVGQIQTFFFGSFETTSHTISLLLNHLAEHSHVQDKLRAELQATFPGGKDTITTLEALDRCTYLTWVVHESMRLAPHAAVLPRTCIEPCSIHGLSFERGDEVLIHSANASRDPENYPGQTDLEQFRPDRFGQVSLNKTATMPFGFGSRICPGRKIAMGELKAICAYTVMGWHLSRPANVPFLLDLTVGLGMRKAHGMLIWTPMTQSDCSTLKY</sequence>
<gene>
    <name evidence="9" type="primary">Aste57867_12664</name>
    <name evidence="8" type="ORF">As57867_012618</name>
    <name evidence="9" type="ORF">ASTE57867_12664</name>
</gene>
<dbReference type="Proteomes" id="UP000332933">
    <property type="component" value="Unassembled WGS sequence"/>
</dbReference>
<dbReference type="GO" id="GO:0004497">
    <property type="term" value="F:monooxygenase activity"/>
    <property type="evidence" value="ECO:0007669"/>
    <property type="project" value="UniProtKB-KW"/>
</dbReference>
<evidence type="ECO:0000256" key="1">
    <source>
        <dbReference type="ARBA" id="ARBA00010617"/>
    </source>
</evidence>
<keyword evidence="3 7" id="KW-0479">Metal-binding</keyword>
<dbReference type="GO" id="GO:0005506">
    <property type="term" value="F:iron ion binding"/>
    <property type="evidence" value="ECO:0007669"/>
    <property type="project" value="InterPro"/>
</dbReference>
<dbReference type="GO" id="GO:0020037">
    <property type="term" value="F:heme binding"/>
    <property type="evidence" value="ECO:0007669"/>
    <property type="project" value="InterPro"/>
</dbReference>
<dbReference type="EMBL" id="VJMH01005384">
    <property type="protein sequence ID" value="KAF0696595.1"/>
    <property type="molecule type" value="Genomic_DNA"/>
</dbReference>
<dbReference type="InterPro" id="IPR036396">
    <property type="entry name" value="Cyt_P450_sf"/>
</dbReference>
<protein>
    <submittedName>
        <fullName evidence="9">Aste57867_12664 protein</fullName>
    </submittedName>
</protein>
<dbReference type="EMBL" id="CAADRA010005405">
    <property type="protein sequence ID" value="VFT89514.1"/>
    <property type="molecule type" value="Genomic_DNA"/>
</dbReference>
<keyword evidence="4 7" id="KW-0560">Oxidoreductase</keyword>
<dbReference type="InterPro" id="IPR017972">
    <property type="entry name" value="Cyt_P450_CS"/>
</dbReference>
<dbReference type="CDD" id="cd00302">
    <property type="entry name" value="cytochrome_P450"/>
    <property type="match status" value="1"/>
</dbReference>
<dbReference type="PRINTS" id="PR00385">
    <property type="entry name" value="P450"/>
</dbReference>
<comment type="similarity">
    <text evidence="1 7">Belongs to the cytochrome P450 family.</text>
</comment>
<dbReference type="PROSITE" id="PS00086">
    <property type="entry name" value="CYTOCHROME_P450"/>
    <property type="match status" value="1"/>
</dbReference>
<name>A0A485KW65_9STRA</name>
<reference evidence="9 10" key="1">
    <citation type="submission" date="2019-03" db="EMBL/GenBank/DDBJ databases">
        <authorList>
            <person name="Gaulin E."/>
            <person name="Dumas B."/>
        </authorList>
    </citation>
    <scope>NUCLEOTIDE SEQUENCE [LARGE SCALE GENOMIC DNA]</scope>
    <source>
        <strain evidence="9">CBS 568.67</strain>
    </source>
</reference>
<keyword evidence="10" id="KW-1185">Reference proteome</keyword>
<dbReference type="AlphaFoldDB" id="A0A485KW65"/>
<evidence type="ECO:0000256" key="2">
    <source>
        <dbReference type="ARBA" id="ARBA00022617"/>
    </source>
</evidence>
<evidence type="ECO:0000313" key="8">
    <source>
        <dbReference type="EMBL" id="KAF0696595.1"/>
    </source>
</evidence>
<dbReference type="PANTHER" id="PTHR24291">
    <property type="entry name" value="CYTOCHROME P450 FAMILY 4"/>
    <property type="match status" value="1"/>
</dbReference>
<evidence type="ECO:0000256" key="6">
    <source>
        <dbReference type="ARBA" id="ARBA00023033"/>
    </source>
</evidence>
<dbReference type="PRINTS" id="PR00359">
    <property type="entry name" value="BP450"/>
</dbReference>
<dbReference type="Gene3D" id="1.10.630.10">
    <property type="entry name" value="Cytochrome P450"/>
    <property type="match status" value="1"/>
</dbReference>
<evidence type="ECO:0000256" key="7">
    <source>
        <dbReference type="RuleBase" id="RU000461"/>
    </source>
</evidence>
<accession>A0A485KW65</accession>
<evidence type="ECO:0000313" key="9">
    <source>
        <dbReference type="EMBL" id="VFT89514.1"/>
    </source>
</evidence>
<keyword evidence="6 7" id="KW-0503">Monooxygenase</keyword>
<proteinExistence type="inferred from homology"/>
<dbReference type="Pfam" id="PF00067">
    <property type="entry name" value="p450"/>
    <property type="match status" value="1"/>
</dbReference>
<dbReference type="OrthoDB" id="61744at2759"/>
<dbReference type="GO" id="GO:0016705">
    <property type="term" value="F:oxidoreductase activity, acting on paired donors, with incorporation or reduction of molecular oxygen"/>
    <property type="evidence" value="ECO:0007669"/>
    <property type="project" value="InterPro"/>
</dbReference>
<dbReference type="PANTHER" id="PTHR24291:SF50">
    <property type="entry name" value="BIFUNCTIONAL ALBAFLAVENONE MONOOXYGENASE_TERPENE SYNTHASE"/>
    <property type="match status" value="1"/>
</dbReference>
<keyword evidence="5 7" id="KW-0408">Iron</keyword>
<organism evidence="9 10">
    <name type="scientific">Aphanomyces stellatus</name>
    <dbReference type="NCBI Taxonomy" id="120398"/>
    <lineage>
        <taxon>Eukaryota</taxon>
        <taxon>Sar</taxon>
        <taxon>Stramenopiles</taxon>
        <taxon>Oomycota</taxon>
        <taxon>Saprolegniomycetes</taxon>
        <taxon>Saprolegniales</taxon>
        <taxon>Verrucalvaceae</taxon>
        <taxon>Aphanomyces</taxon>
    </lineage>
</organism>
<dbReference type="SUPFAM" id="SSF48264">
    <property type="entry name" value="Cytochrome P450"/>
    <property type="match status" value="1"/>
</dbReference>
<dbReference type="InterPro" id="IPR001128">
    <property type="entry name" value="Cyt_P450"/>
</dbReference>
<evidence type="ECO:0000256" key="5">
    <source>
        <dbReference type="ARBA" id="ARBA00023004"/>
    </source>
</evidence>
<reference evidence="8" key="2">
    <citation type="submission" date="2019-06" db="EMBL/GenBank/DDBJ databases">
        <title>Genomics analysis of Aphanomyces spp. identifies a new class of oomycete effector associated with host adaptation.</title>
        <authorList>
            <person name="Gaulin E."/>
        </authorList>
    </citation>
    <scope>NUCLEOTIDE SEQUENCE</scope>
    <source>
        <strain evidence="8">CBS 578.67</strain>
    </source>
</reference>
<evidence type="ECO:0000256" key="4">
    <source>
        <dbReference type="ARBA" id="ARBA00023002"/>
    </source>
</evidence>
<dbReference type="InterPro" id="IPR050196">
    <property type="entry name" value="Cytochrome_P450_Monoox"/>
</dbReference>
<keyword evidence="2 7" id="KW-0349">Heme</keyword>
<dbReference type="InterPro" id="IPR002397">
    <property type="entry name" value="Cyt_P450_B"/>
</dbReference>
<evidence type="ECO:0000256" key="3">
    <source>
        <dbReference type="ARBA" id="ARBA00022723"/>
    </source>
</evidence>